<keyword evidence="3" id="KW-0997">Cell inner membrane</keyword>
<evidence type="ECO:0000256" key="3">
    <source>
        <dbReference type="ARBA" id="ARBA00022519"/>
    </source>
</evidence>
<evidence type="ECO:0000256" key="5">
    <source>
        <dbReference type="ARBA" id="ARBA00022989"/>
    </source>
</evidence>
<dbReference type="InterPro" id="IPR046357">
    <property type="entry name" value="PPIase_dom_sf"/>
</dbReference>
<evidence type="ECO:0000259" key="12">
    <source>
        <dbReference type="Pfam" id="PF13145"/>
    </source>
</evidence>
<comment type="similarity">
    <text evidence="8">Belongs to the PpiD chaperone family.</text>
</comment>
<keyword evidence="6" id="KW-0472">Membrane</keyword>
<proteinExistence type="inferred from homology"/>
<dbReference type="PANTHER" id="PTHR47529">
    <property type="entry name" value="PEPTIDYL-PROLYL CIS-TRANS ISOMERASE D"/>
    <property type="match status" value="1"/>
</dbReference>
<protein>
    <recommendedName>
        <fullName evidence="9">Periplasmic chaperone PpiD</fullName>
    </recommendedName>
    <alternativeName>
        <fullName evidence="10">Periplasmic folding chaperone</fullName>
    </alternativeName>
</protein>
<dbReference type="EMBL" id="VGIR01000048">
    <property type="protein sequence ID" value="MBM3331883.1"/>
    <property type="molecule type" value="Genomic_DNA"/>
</dbReference>
<accession>A0A937XHQ2</accession>
<dbReference type="InterPro" id="IPR027304">
    <property type="entry name" value="Trigger_fact/SurA_dom_sf"/>
</dbReference>
<dbReference type="Pfam" id="PF00639">
    <property type="entry name" value="Rotamase"/>
    <property type="match status" value="1"/>
</dbReference>
<feature type="domain" description="PpiC" evidence="12">
    <location>
        <begin position="223"/>
        <end position="342"/>
    </location>
</feature>
<evidence type="ECO:0000259" key="11">
    <source>
        <dbReference type="Pfam" id="PF00639"/>
    </source>
</evidence>
<name>A0A937XHQ2_UNCW3</name>
<dbReference type="Pfam" id="PF13623">
    <property type="entry name" value="SurA_N_2"/>
    <property type="match status" value="1"/>
</dbReference>
<dbReference type="InterPro" id="IPR000297">
    <property type="entry name" value="PPIase_PpiC"/>
</dbReference>
<keyword evidence="4" id="KW-0812">Transmembrane</keyword>
<feature type="domain" description="PpiC" evidence="12">
    <location>
        <begin position="370"/>
        <end position="458"/>
    </location>
</feature>
<dbReference type="Gene3D" id="3.10.50.40">
    <property type="match status" value="2"/>
</dbReference>
<dbReference type="GO" id="GO:0003755">
    <property type="term" value="F:peptidyl-prolyl cis-trans isomerase activity"/>
    <property type="evidence" value="ECO:0007669"/>
    <property type="project" value="InterPro"/>
</dbReference>
<evidence type="ECO:0000256" key="6">
    <source>
        <dbReference type="ARBA" id="ARBA00023136"/>
    </source>
</evidence>
<dbReference type="AlphaFoldDB" id="A0A937XHQ2"/>
<reference evidence="13" key="1">
    <citation type="submission" date="2019-03" db="EMBL/GenBank/DDBJ databases">
        <title>Lake Tanganyika Metagenome-Assembled Genomes (MAGs).</title>
        <authorList>
            <person name="Tran P."/>
        </authorList>
    </citation>
    <scope>NUCLEOTIDE SEQUENCE</scope>
    <source>
        <strain evidence="13">K_DeepCast_150m_m2_040</strain>
    </source>
</reference>
<dbReference type="Proteomes" id="UP000779900">
    <property type="component" value="Unassembled WGS sequence"/>
</dbReference>
<evidence type="ECO:0000256" key="9">
    <source>
        <dbReference type="ARBA" id="ARBA00040743"/>
    </source>
</evidence>
<evidence type="ECO:0000256" key="4">
    <source>
        <dbReference type="ARBA" id="ARBA00022692"/>
    </source>
</evidence>
<keyword evidence="5" id="KW-1133">Transmembrane helix</keyword>
<keyword evidence="7" id="KW-0143">Chaperone</keyword>
<comment type="caution">
    <text evidence="13">The sequence shown here is derived from an EMBL/GenBank/DDBJ whole genome shotgun (WGS) entry which is preliminary data.</text>
</comment>
<dbReference type="GO" id="GO:0005886">
    <property type="term" value="C:plasma membrane"/>
    <property type="evidence" value="ECO:0007669"/>
    <property type="project" value="UniProtKB-SubCell"/>
</dbReference>
<keyword evidence="2" id="KW-1003">Cell membrane</keyword>
<evidence type="ECO:0000256" key="1">
    <source>
        <dbReference type="ARBA" id="ARBA00004382"/>
    </source>
</evidence>
<organism evidence="13 14">
    <name type="scientific">candidate division WOR-3 bacterium</name>
    <dbReference type="NCBI Taxonomy" id="2052148"/>
    <lineage>
        <taxon>Bacteria</taxon>
        <taxon>Bacteria division WOR-3</taxon>
    </lineage>
</organism>
<comment type="subcellular location">
    <subcellularLocation>
        <location evidence="1">Cell inner membrane</location>
        <topology evidence="1">Single-pass type II membrane protein</topology>
        <orientation evidence="1">Periplasmic side</orientation>
    </subcellularLocation>
</comment>
<dbReference type="InterPro" id="IPR052029">
    <property type="entry name" value="PpiD_chaperone"/>
</dbReference>
<dbReference type="SUPFAM" id="SSF54534">
    <property type="entry name" value="FKBP-like"/>
    <property type="match status" value="2"/>
</dbReference>
<dbReference type="SUPFAM" id="SSF109998">
    <property type="entry name" value="Triger factor/SurA peptide-binding domain-like"/>
    <property type="match status" value="1"/>
</dbReference>
<evidence type="ECO:0000256" key="2">
    <source>
        <dbReference type="ARBA" id="ARBA00022475"/>
    </source>
</evidence>
<gene>
    <name evidence="13" type="ORF">FJY68_08545</name>
</gene>
<sequence>MPMLSDMRKRVRVVMLVVAATFVAGFLMGEIWQMLARKGDRRSANPQGLVAKVGDHNVTPEEYRGVVSYITDKYKSDNRLRDLSNDDYQAIEQQAWEYLLSELTWQKVLRGQRVGVTEAEIMEIVKSNPPEELRNKPELLTDGNFDPQKYQQVMNAPENREYFTKYFRQVLEMLPREKLRIDAINAYRITNPEAEDALAASNTRWKTTSLYFGAKVLKQRYEPTEAEAKAWFEAHRDSFRTKETRQLRYVFFPLAVSRQDSAAAKEIIDRAYDQLLKGETFNLTTLDYSDMEGETLSVMTPRSGVGAETDSALARLKPGQYSPPYLAAYGWQISLLDSAKQDSVAYRRIVVRVKMGSEVLATVRDTVRGFIEKTAAEEFDAIAAQFGLAVQQTRPLVGDQKDLPGLDVENTAQLVEWATKAKPGQVYDLPQRGAGGYYVFELADVKPAGIADFEKVKQGAVFRLRMEKERQAWNEVAQQALAAVKAGKSFEQFAAENPGVELQTDSCSGIVDCRRRKGPEFAGALAALKPGEKHGVVETNWGAFIIRCDERTTVPTLEPAAYLDRRRAQVGQDMMGELLKRPEVKDYRDALAY</sequence>
<evidence type="ECO:0000313" key="14">
    <source>
        <dbReference type="Proteomes" id="UP000779900"/>
    </source>
</evidence>
<dbReference type="PANTHER" id="PTHR47529:SF1">
    <property type="entry name" value="PERIPLASMIC CHAPERONE PPID"/>
    <property type="match status" value="1"/>
</dbReference>
<evidence type="ECO:0000256" key="7">
    <source>
        <dbReference type="ARBA" id="ARBA00023186"/>
    </source>
</evidence>
<feature type="domain" description="PpiC" evidence="11">
    <location>
        <begin position="466"/>
        <end position="549"/>
    </location>
</feature>
<evidence type="ECO:0000256" key="8">
    <source>
        <dbReference type="ARBA" id="ARBA00038408"/>
    </source>
</evidence>
<evidence type="ECO:0000256" key="10">
    <source>
        <dbReference type="ARBA" id="ARBA00042775"/>
    </source>
</evidence>
<dbReference type="Pfam" id="PF13145">
    <property type="entry name" value="Rotamase_2"/>
    <property type="match status" value="2"/>
</dbReference>
<evidence type="ECO:0000313" key="13">
    <source>
        <dbReference type="EMBL" id="MBM3331883.1"/>
    </source>
</evidence>